<reference evidence="1 2" key="1">
    <citation type="submission" date="2019-12" db="EMBL/GenBank/DDBJ databases">
        <title>Complete genome sequence of Leuconostoc lactis strain AVN1 provides insights into metabolic potential.</title>
        <authorList>
            <person name="Besrour N."/>
            <person name="Najjari A."/>
            <person name="Fhoula I."/>
            <person name="Jaballah S."/>
            <person name="Klibi N."/>
            <person name="Ouzari H.I."/>
        </authorList>
    </citation>
    <scope>NUCLEOTIDE SEQUENCE [LARGE SCALE GENOMIC DNA]</scope>
    <source>
        <strain evidence="1 2">AVN1</strain>
    </source>
</reference>
<dbReference type="PANTHER" id="PTHR30619:SF1">
    <property type="entry name" value="RECOMBINATION PROTEIN 2"/>
    <property type="match status" value="1"/>
</dbReference>
<dbReference type="PANTHER" id="PTHR30619">
    <property type="entry name" value="DNA INTERNALIZATION/COMPETENCE PROTEIN COMEC/REC2"/>
    <property type="match status" value="1"/>
</dbReference>
<name>A0A6L7AGS9_LEULA</name>
<accession>A0A6L7AGS9</accession>
<dbReference type="InterPro" id="IPR052159">
    <property type="entry name" value="Competence_DNA_uptake"/>
</dbReference>
<sequence length="58" mass="6212">MTAGDLGQAGEAELVARYPDMRVDMLKLGHHGSKTATNPVAISHWQPKIALISAGREN</sequence>
<evidence type="ECO:0008006" key="3">
    <source>
        <dbReference type="Google" id="ProtNLM"/>
    </source>
</evidence>
<comment type="caution">
    <text evidence="1">The sequence shown here is derived from an EMBL/GenBank/DDBJ whole genome shotgun (WGS) entry which is preliminary data.</text>
</comment>
<dbReference type="Proteomes" id="UP000478636">
    <property type="component" value="Unassembled WGS sequence"/>
</dbReference>
<protein>
    <recommendedName>
        <fullName evidence="3">MBL fold metallo-hydrolase</fullName>
    </recommendedName>
</protein>
<dbReference type="EMBL" id="WSZI01000016">
    <property type="protein sequence ID" value="MWN21551.1"/>
    <property type="molecule type" value="Genomic_DNA"/>
</dbReference>
<proteinExistence type="predicted"/>
<evidence type="ECO:0000313" key="2">
    <source>
        <dbReference type="Proteomes" id="UP000478636"/>
    </source>
</evidence>
<dbReference type="InterPro" id="IPR036866">
    <property type="entry name" value="RibonucZ/Hydroxyglut_hydro"/>
</dbReference>
<dbReference type="SUPFAM" id="SSF56281">
    <property type="entry name" value="Metallo-hydrolase/oxidoreductase"/>
    <property type="match status" value="1"/>
</dbReference>
<dbReference type="Gene3D" id="3.60.15.10">
    <property type="entry name" value="Ribonuclease Z/Hydroxyacylglutathione hydrolase-like"/>
    <property type="match status" value="1"/>
</dbReference>
<organism evidence="1 2">
    <name type="scientific">Leuconostoc lactis</name>
    <dbReference type="NCBI Taxonomy" id="1246"/>
    <lineage>
        <taxon>Bacteria</taxon>
        <taxon>Bacillati</taxon>
        <taxon>Bacillota</taxon>
        <taxon>Bacilli</taxon>
        <taxon>Lactobacillales</taxon>
        <taxon>Lactobacillaceae</taxon>
        <taxon>Leuconostoc</taxon>
    </lineage>
</organism>
<dbReference type="AlphaFoldDB" id="A0A6L7AGS9"/>
<evidence type="ECO:0000313" key="1">
    <source>
        <dbReference type="EMBL" id="MWN21551.1"/>
    </source>
</evidence>
<gene>
    <name evidence="1" type="ORF">GQS40_10005</name>
</gene>